<dbReference type="InParanoid" id="A0A6M4HAS0"/>
<keyword evidence="1" id="KW-0540">Nuclease</keyword>
<dbReference type="SUPFAM" id="SSF53098">
    <property type="entry name" value="Ribonuclease H-like"/>
    <property type="match status" value="1"/>
</dbReference>
<gene>
    <name evidence="5" type="primary">polC</name>
    <name evidence="5" type="ORF">DSM104440_03054</name>
</gene>
<dbReference type="GO" id="GO:0008408">
    <property type="term" value="F:3'-5' exonuclease activity"/>
    <property type="evidence" value="ECO:0007669"/>
    <property type="project" value="TreeGrafter"/>
</dbReference>
<dbReference type="RefSeq" id="WP_171164162.1">
    <property type="nucleotide sequence ID" value="NZ_CP053073.1"/>
</dbReference>
<dbReference type="GO" id="GO:0003676">
    <property type="term" value="F:nucleic acid binding"/>
    <property type="evidence" value="ECO:0007669"/>
    <property type="project" value="InterPro"/>
</dbReference>
<reference evidence="5 6" key="1">
    <citation type="submission" date="2020-04" db="EMBL/GenBank/DDBJ databases">
        <title>Usitatibacter rugosus gen. nov., sp. nov. and Usitatibacter palustris sp. nov., novel members of Usitatibacteraceae fam. nov. within the order Nitrosomonadales isolated from soil.</title>
        <authorList>
            <person name="Huber K.J."/>
            <person name="Neumann-Schaal M."/>
            <person name="Geppert A."/>
            <person name="Luckner M."/>
            <person name="Wanner G."/>
            <person name="Overmann J."/>
        </authorList>
    </citation>
    <scope>NUCLEOTIDE SEQUENCE [LARGE SCALE GENOMIC DNA]</scope>
    <source>
        <strain evidence="5 6">Swamp67</strain>
    </source>
</reference>
<keyword evidence="5" id="KW-0548">Nucleotidyltransferase</keyword>
<organism evidence="5 6">
    <name type="scientific">Usitatibacter palustris</name>
    <dbReference type="NCBI Taxonomy" id="2732487"/>
    <lineage>
        <taxon>Bacteria</taxon>
        <taxon>Pseudomonadati</taxon>
        <taxon>Pseudomonadota</taxon>
        <taxon>Betaproteobacteria</taxon>
        <taxon>Nitrosomonadales</taxon>
        <taxon>Usitatibacteraceae</taxon>
        <taxon>Usitatibacter</taxon>
    </lineage>
</organism>
<dbReference type="PANTHER" id="PTHR30231">
    <property type="entry name" value="DNA POLYMERASE III SUBUNIT EPSILON"/>
    <property type="match status" value="1"/>
</dbReference>
<dbReference type="EMBL" id="CP053073">
    <property type="protein sequence ID" value="QJR16225.1"/>
    <property type="molecule type" value="Genomic_DNA"/>
</dbReference>
<dbReference type="InterPro" id="IPR013520">
    <property type="entry name" value="Ribonucl_H"/>
</dbReference>
<keyword evidence="3" id="KW-0269">Exonuclease</keyword>
<dbReference type="AlphaFoldDB" id="A0A6M4HAS0"/>
<dbReference type="KEGG" id="upl:DSM104440_03054"/>
<dbReference type="CDD" id="cd06127">
    <property type="entry name" value="DEDDh"/>
    <property type="match status" value="1"/>
</dbReference>
<dbReference type="Proteomes" id="UP000503096">
    <property type="component" value="Chromosome"/>
</dbReference>
<dbReference type="Gene3D" id="3.30.420.10">
    <property type="entry name" value="Ribonuclease H-like superfamily/Ribonuclease H"/>
    <property type="match status" value="1"/>
</dbReference>
<dbReference type="InterPro" id="IPR012337">
    <property type="entry name" value="RNaseH-like_sf"/>
</dbReference>
<evidence type="ECO:0000313" key="6">
    <source>
        <dbReference type="Proteomes" id="UP000503096"/>
    </source>
</evidence>
<dbReference type="PANTHER" id="PTHR30231:SF4">
    <property type="entry name" value="PROTEIN NEN2"/>
    <property type="match status" value="1"/>
</dbReference>
<keyword evidence="2" id="KW-0378">Hydrolase</keyword>
<evidence type="ECO:0000256" key="3">
    <source>
        <dbReference type="ARBA" id="ARBA00022839"/>
    </source>
</evidence>
<dbReference type="InterPro" id="IPR036397">
    <property type="entry name" value="RNaseH_sf"/>
</dbReference>
<evidence type="ECO:0000313" key="5">
    <source>
        <dbReference type="EMBL" id="QJR16225.1"/>
    </source>
</evidence>
<evidence type="ECO:0000256" key="1">
    <source>
        <dbReference type="ARBA" id="ARBA00022722"/>
    </source>
</evidence>
<dbReference type="EC" id="2.7.7.7" evidence="5"/>
<protein>
    <submittedName>
        <fullName evidence="5">DNA polymerase III PolC-type</fullName>
        <ecNumber evidence="5">2.7.7.7</ecNumber>
    </submittedName>
</protein>
<sequence length="225" mass="24707">MSTPRFWEAAWQRIGRWIPTLHAPGNAALADVRFVVVDTETSGFNTRSDRLLSIGACAVKGGRIDLAETFYRELRQEQPSDDANILVHGIGRAAQLSGEVRADALRAFLDFASGDPLVAFNAKFDQAFLARSMRQDLGERFAAEWFDLATLPRGLYPDAARSRRTLDDWLAHFGIDSLERHHALGDAFVTAELLLVVLAKARAEGFADLGGLRRAARLGVSTAPT</sequence>
<dbReference type="GO" id="GO:0003887">
    <property type="term" value="F:DNA-directed DNA polymerase activity"/>
    <property type="evidence" value="ECO:0007669"/>
    <property type="project" value="UniProtKB-EC"/>
</dbReference>
<dbReference type="Pfam" id="PF00929">
    <property type="entry name" value="RNase_T"/>
    <property type="match status" value="1"/>
</dbReference>
<evidence type="ECO:0000259" key="4">
    <source>
        <dbReference type="SMART" id="SM00479"/>
    </source>
</evidence>
<dbReference type="SMART" id="SM00479">
    <property type="entry name" value="EXOIII"/>
    <property type="match status" value="1"/>
</dbReference>
<name>A0A6M4HAS0_9PROT</name>
<keyword evidence="5" id="KW-0808">Transferase</keyword>
<feature type="domain" description="Exonuclease" evidence="4">
    <location>
        <begin position="33"/>
        <end position="203"/>
    </location>
</feature>
<proteinExistence type="predicted"/>
<evidence type="ECO:0000256" key="2">
    <source>
        <dbReference type="ARBA" id="ARBA00022801"/>
    </source>
</evidence>
<keyword evidence="6" id="KW-1185">Reference proteome</keyword>
<accession>A0A6M4HAS0</accession>
<dbReference type="GO" id="GO:0005829">
    <property type="term" value="C:cytosol"/>
    <property type="evidence" value="ECO:0007669"/>
    <property type="project" value="TreeGrafter"/>
</dbReference>